<dbReference type="Pfam" id="PF14659">
    <property type="entry name" value="Phage_int_SAM_3"/>
    <property type="match status" value="1"/>
</dbReference>
<dbReference type="Pfam" id="PF14657">
    <property type="entry name" value="Arm-DNA-bind_4"/>
    <property type="match status" value="1"/>
</dbReference>
<dbReference type="InterPro" id="IPR050090">
    <property type="entry name" value="Tyrosine_recombinase_XerCD"/>
</dbReference>
<evidence type="ECO:0000259" key="7">
    <source>
        <dbReference type="PROSITE" id="PS51898"/>
    </source>
</evidence>
<evidence type="ECO:0000313" key="9">
    <source>
        <dbReference type="EMBL" id="EDK34931.1"/>
    </source>
</evidence>
<feature type="domain" description="Tyr recombinase" evidence="7">
    <location>
        <begin position="177"/>
        <end position="376"/>
    </location>
</feature>
<dbReference type="PROSITE" id="PS51898">
    <property type="entry name" value="TYR_RECOMBINASE"/>
    <property type="match status" value="1"/>
</dbReference>
<name>A5N1D5_CLOK5</name>
<dbReference type="SUPFAM" id="SSF56349">
    <property type="entry name" value="DNA breaking-rejoining enzymes"/>
    <property type="match status" value="1"/>
</dbReference>
<dbReference type="eggNOG" id="COG0582">
    <property type="taxonomic scope" value="Bacteria"/>
</dbReference>
<dbReference type="EMBL" id="CP000673">
    <property type="protein sequence ID" value="EDK34931.1"/>
    <property type="molecule type" value="Genomic_DNA"/>
</dbReference>
<keyword evidence="4 6" id="KW-0238">DNA-binding</keyword>
<reference evidence="9 10" key="1">
    <citation type="journal article" date="2008" name="Proc. Natl. Acad. Sci. U.S.A.">
        <title>The genome of Clostridium kluyveri, a strict anaerobe with unique metabolic features.</title>
        <authorList>
            <person name="Seedorf H."/>
            <person name="Fricke W.F."/>
            <person name="Veith B."/>
            <person name="Brueggemann H."/>
            <person name="Liesegang H."/>
            <person name="Strittmatter A."/>
            <person name="Miethke M."/>
            <person name="Buckel W."/>
            <person name="Hinderberger J."/>
            <person name="Li F."/>
            <person name="Hagemeier C."/>
            <person name="Thauer R.K."/>
            <person name="Gottschalk G."/>
        </authorList>
    </citation>
    <scope>NUCLEOTIDE SEQUENCE [LARGE SCALE GENOMIC DNA]</scope>
    <source>
        <strain evidence="10">ATCC 8527 / DSM 555 / NCIMB 10680</strain>
    </source>
</reference>
<proteinExistence type="inferred from homology"/>
<dbReference type="InterPro" id="IPR013762">
    <property type="entry name" value="Integrase-like_cat_sf"/>
</dbReference>
<dbReference type="InterPro" id="IPR004107">
    <property type="entry name" value="Integrase_SAM-like_N"/>
</dbReference>
<evidence type="ECO:0000256" key="1">
    <source>
        <dbReference type="ARBA" id="ARBA00003283"/>
    </source>
</evidence>
<dbReference type="InterPro" id="IPR044068">
    <property type="entry name" value="CB"/>
</dbReference>
<dbReference type="PANTHER" id="PTHR30349">
    <property type="entry name" value="PHAGE INTEGRASE-RELATED"/>
    <property type="match status" value="1"/>
</dbReference>
<feature type="domain" description="Core-binding (CB)" evidence="8">
    <location>
        <begin position="67"/>
        <end position="156"/>
    </location>
</feature>
<accession>A5N1D5</accession>
<sequence>MEGSIKSRKLKNGKIVYDIIVDLPRKSDGSRNQLRKRGFKSKKEAQLYIADVIMKSSNGYNFSGDKILLKEYLKRWLKTEGSSLSPSTQKRYNEFCVHISNHLGEIPISKLTGLQIKEFYKNLEQPQVYSNFKKGLSRSTILKVHRMLHKALTDAVRDGTIDRTVISNIKYGSVEKTETKVWDNSTFYSFLDKIKEELIYLPVLLAFETGLRQSEITGLKWEDIDINKKLLTVKRNYGYDALKKSLSDKKTKTKSSLRVINLFDNTIENLKKQKQQQRLNKLLYGKAYIESGYICTTSNGNPINPLYISKRFAQLVKKHNFKKIRFHDLRHSHATMLLKENVHPKIVSQRLGHSSIAITLDTYTHVSTDIEKNALLSANEKISQYIEEKESN</sequence>
<protein>
    <submittedName>
        <fullName evidence="9">Phage integrase-related protein</fullName>
    </submittedName>
</protein>
<dbReference type="STRING" id="431943.CKL_2922"/>
<gene>
    <name evidence="9" type="ordered locus">CKL_2922</name>
</gene>
<dbReference type="InterPro" id="IPR011010">
    <property type="entry name" value="DNA_brk_join_enz"/>
</dbReference>
<evidence type="ECO:0000259" key="8">
    <source>
        <dbReference type="PROSITE" id="PS51900"/>
    </source>
</evidence>
<dbReference type="HOGENOM" id="CLU_027562_17_1_9"/>
<dbReference type="CDD" id="cd01189">
    <property type="entry name" value="INT_ICEBs1_C_like"/>
    <property type="match status" value="1"/>
</dbReference>
<dbReference type="PANTHER" id="PTHR30349:SF64">
    <property type="entry name" value="PROPHAGE INTEGRASE INTD-RELATED"/>
    <property type="match status" value="1"/>
</dbReference>
<dbReference type="GO" id="GO:0006310">
    <property type="term" value="P:DNA recombination"/>
    <property type="evidence" value="ECO:0007669"/>
    <property type="project" value="UniProtKB-KW"/>
</dbReference>
<dbReference type="InterPro" id="IPR002104">
    <property type="entry name" value="Integrase_catalytic"/>
</dbReference>
<comment type="function">
    <text evidence="1">Site-specific tyrosine recombinase, which acts by catalyzing the cutting and rejoining of the recombining DNA molecules.</text>
</comment>
<evidence type="ECO:0000313" key="10">
    <source>
        <dbReference type="Proteomes" id="UP000002411"/>
    </source>
</evidence>
<dbReference type="GO" id="GO:0003677">
    <property type="term" value="F:DNA binding"/>
    <property type="evidence" value="ECO:0007669"/>
    <property type="project" value="UniProtKB-UniRule"/>
</dbReference>
<dbReference type="Gene3D" id="1.10.150.130">
    <property type="match status" value="1"/>
</dbReference>
<keyword evidence="3" id="KW-0229">DNA integration</keyword>
<dbReference type="Proteomes" id="UP000002411">
    <property type="component" value="Chromosome"/>
</dbReference>
<evidence type="ECO:0000256" key="5">
    <source>
        <dbReference type="ARBA" id="ARBA00023172"/>
    </source>
</evidence>
<keyword evidence="10" id="KW-1185">Reference proteome</keyword>
<dbReference type="RefSeq" id="WP_012103265.1">
    <property type="nucleotide sequence ID" value="NC_009706.1"/>
</dbReference>
<keyword evidence="5" id="KW-0233">DNA recombination</keyword>
<organism evidence="9 10">
    <name type="scientific">Clostridium kluyveri (strain ATCC 8527 / DSM 555 / NBRC 12016 / NCIMB 10680 / K1)</name>
    <dbReference type="NCBI Taxonomy" id="431943"/>
    <lineage>
        <taxon>Bacteria</taxon>
        <taxon>Bacillati</taxon>
        <taxon>Bacillota</taxon>
        <taxon>Clostridia</taxon>
        <taxon>Eubacteriales</taxon>
        <taxon>Clostridiaceae</taxon>
        <taxon>Clostridium</taxon>
    </lineage>
</organism>
<comment type="similarity">
    <text evidence="2">Belongs to the 'phage' integrase family.</text>
</comment>
<dbReference type="Pfam" id="PF00589">
    <property type="entry name" value="Phage_integrase"/>
    <property type="match status" value="1"/>
</dbReference>
<evidence type="ECO:0000256" key="3">
    <source>
        <dbReference type="ARBA" id="ARBA00022908"/>
    </source>
</evidence>
<dbReference type="PROSITE" id="PS51900">
    <property type="entry name" value="CB"/>
    <property type="match status" value="1"/>
</dbReference>
<dbReference type="KEGG" id="ckl:CKL_2922"/>
<dbReference type="InterPro" id="IPR010998">
    <property type="entry name" value="Integrase_recombinase_N"/>
</dbReference>
<evidence type="ECO:0000256" key="2">
    <source>
        <dbReference type="ARBA" id="ARBA00008857"/>
    </source>
</evidence>
<evidence type="ECO:0000256" key="4">
    <source>
        <dbReference type="ARBA" id="ARBA00023125"/>
    </source>
</evidence>
<dbReference type="Gene3D" id="1.10.443.10">
    <property type="entry name" value="Intergrase catalytic core"/>
    <property type="match status" value="1"/>
</dbReference>
<dbReference type="InterPro" id="IPR028259">
    <property type="entry name" value="AP2-like_int_N"/>
</dbReference>
<dbReference type="GO" id="GO:0015074">
    <property type="term" value="P:DNA integration"/>
    <property type="evidence" value="ECO:0007669"/>
    <property type="project" value="InterPro"/>
</dbReference>
<evidence type="ECO:0000256" key="6">
    <source>
        <dbReference type="PROSITE-ProRule" id="PRU01248"/>
    </source>
</evidence>
<dbReference type="AlphaFoldDB" id="A5N1D5"/>